<dbReference type="Proteomes" id="UP000308092">
    <property type="component" value="Unassembled WGS sequence"/>
</dbReference>
<comment type="caution">
    <text evidence="1">The sequence shown here is derived from an EMBL/GenBank/DDBJ whole genome shotgun (WGS) entry which is preliminary data.</text>
</comment>
<dbReference type="EMBL" id="SOSA01000360">
    <property type="protein sequence ID" value="THC92084.1"/>
    <property type="molecule type" value="Genomic_DNA"/>
</dbReference>
<accession>A0A4V3UNQ1</accession>
<evidence type="ECO:0000313" key="2">
    <source>
        <dbReference type="Proteomes" id="UP000308092"/>
    </source>
</evidence>
<reference evidence="1 2" key="1">
    <citation type="submission" date="2019-03" db="EMBL/GenBank/DDBJ databases">
        <title>The genome sequence of a newly discovered highly antifungal drug resistant Aspergillus species, Aspergillus tanneri NIH 1004.</title>
        <authorList>
            <person name="Mounaud S."/>
            <person name="Singh I."/>
            <person name="Joardar V."/>
            <person name="Pakala S."/>
            <person name="Pakala S."/>
            <person name="Venepally P."/>
            <person name="Hoover J."/>
            <person name="Nierman W."/>
            <person name="Chung J."/>
            <person name="Losada L."/>
        </authorList>
    </citation>
    <scope>NUCLEOTIDE SEQUENCE [LARGE SCALE GENOMIC DNA]</scope>
    <source>
        <strain evidence="1 2">NIH1004</strain>
    </source>
</reference>
<dbReference type="AlphaFoldDB" id="A0A4V3UNQ1"/>
<dbReference type="VEuPathDB" id="FungiDB:EYZ11_008437"/>
<dbReference type="STRING" id="1220188.A0A4V3UNQ1"/>
<gene>
    <name evidence="1" type="ORF">EYZ11_008437</name>
</gene>
<proteinExistence type="predicted"/>
<organism evidence="1 2">
    <name type="scientific">Aspergillus tanneri</name>
    <dbReference type="NCBI Taxonomy" id="1220188"/>
    <lineage>
        <taxon>Eukaryota</taxon>
        <taxon>Fungi</taxon>
        <taxon>Dikarya</taxon>
        <taxon>Ascomycota</taxon>
        <taxon>Pezizomycotina</taxon>
        <taxon>Eurotiomycetes</taxon>
        <taxon>Eurotiomycetidae</taxon>
        <taxon>Eurotiales</taxon>
        <taxon>Aspergillaceae</taxon>
        <taxon>Aspergillus</taxon>
        <taxon>Aspergillus subgen. Circumdati</taxon>
    </lineage>
</organism>
<protein>
    <submittedName>
        <fullName evidence="1">Uncharacterized protein</fullName>
    </submittedName>
</protein>
<sequence length="184" mass="20790">MTSQPENSHTSTPLESSAYLEPVNVNQRMILAAPIIISSSIWTNDLSFLPSSGGYIRSVESFEPKVDFTIKAGHEWFCVDADKKFGRLSISAIAADTEGQAEVITDVNRMRVETVHEPYKPLEGMMFASSQHFVNDEKMGNMIAELRLSRFIPDSGYQQHTLKSRKILEQWLLPSRRLEIKQNG</sequence>
<keyword evidence="2" id="KW-1185">Reference proteome</keyword>
<evidence type="ECO:0000313" key="1">
    <source>
        <dbReference type="EMBL" id="THC92084.1"/>
    </source>
</evidence>
<name>A0A4V3UNQ1_9EURO</name>